<gene>
    <name evidence="1" type="ORF">S03H2_28088</name>
</gene>
<accession>X1HAQ7</accession>
<dbReference type="InterPro" id="IPR036869">
    <property type="entry name" value="J_dom_sf"/>
</dbReference>
<feature type="non-terminal residue" evidence="1">
    <location>
        <position position="95"/>
    </location>
</feature>
<dbReference type="EMBL" id="BARU01016919">
    <property type="protein sequence ID" value="GAH54150.1"/>
    <property type="molecule type" value="Genomic_DNA"/>
</dbReference>
<name>X1HAQ7_9ZZZZ</name>
<evidence type="ECO:0000313" key="1">
    <source>
        <dbReference type="EMBL" id="GAH54150.1"/>
    </source>
</evidence>
<dbReference type="AlphaFoldDB" id="X1HAQ7"/>
<dbReference type="Gene3D" id="1.10.287.110">
    <property type="entry name" value="DnaJ domain"/>
    <property type="match status" value="1"/>
</dbReference>
<organism evidence="1">
    <name type="scientific">marine sediment metagenome</name>
    <dbReference type="NCBI Taxonomy" id="412755"/>
    <lineage>
        <taxon>unclassified sequences</taxon>
        <taxon>metagenomes</taxon>
        <taxon>ecological metagenomes</taxon>
    </lineage>
</organism>
<proteinExistence type="predicted"/>
<protein>
    <recommendedName>
        <fullName evidence="2">J domain-containing protein</fullName>
    </recommendedName>
</protein>
<comment type="caution">
    <text evidence="1">The sequence shown here is derived from an EMBL/GenBank/DDBJ whole genome shotgun (WGS) entry which is preliminary data.</text>
</comment>
<reference evidence="1" key="1">
    <citation type="journal article" date="2014" name="Front. Microbiol.">
        <title>High frequency of phylogenetically diverse reductive dehalogenase-homologous genes in deep subseafloor sedimentary metagenomes.</title>
        <authorList>
            <person name="Kawai M."/>
            <person name="Futagami T."/>
            <person name="Toyoda A."/>
            <person name="Takaki Y."/>
            <person name="Nishi S."/>
            <person name="Hori S."/>
            <person name="Arai W."/>
            <person name="Tsubouchi T."/>
            <person name="Morono Y."/>
            <person name="Uchiyama I."/>
            <person name="Ito T."/>
            <person name="Fujiyama A."/>
            <person name="Inagaki F."/>
            <person name="Takami H."/>
        </authorList>
    </citation>
    <scope>NUCLEOTIDE SEQUENCE</scope>
    <source>
        <strain evidence="1">Expedition CK06-06</strain>
    </source>
</reference>
<evidence type="ECO:0008006" key="2">
    <source>
        <dbReference type="Google" id="ProtNLM"/>
    </source>
</evidence>
<dbReference type="SUPFAM" id="SSF46565">
    <property type="entry name" value="Chaperone J-domain"/>
    <property type="match status" value="1"/>
</dbReference>
<sequence>MKEINEAYAVLIDPVKRERYDRYGHAGLEGYTAEDILGGIDFGSIFRDLGLRNIVDGFDFGRGLFDDLFENPLSAFGEPQTRVKELRKGVDLQYD</sequence>